<dbReference type="InterPro" id="IPR029066">
    <property type="entry name" value="PLP-binding_barrel"/>
</dbReference>
<evidence type="ECO:0000259" key="3">
    <source>
        <dbReference type="SMART" id="SM01119"/>
    </source>
</evidence>
<dbReference type="PANTHER" id="PTHR28004:SF2">
    <property type="entry name" value="D-SERINE DEHYDRATASE"/>
    <property type="match status" value="1"/>
</dbReference>
<dbReference type="Gene3D" id="2.40.37.20">
    <property type="entry name" value="D-serine dehydratase-like domain"/>
    <property type="match status" value="1"/>
</dbReference>
<dbReference type="InterPro" id="IPR042208">
    <property type="entry name" value="D-ser_dehydrat-like_sf"/>
</dbReference>
<keyword evidence="5" id="KW-1185">Reference proteome</keyword>
<dbReference type="AlphaFoldDB" id="A0A1C3EQY0"/>
<gene>
    <name evidence="4" type="ORF">A8L45_03025</name>
</gene>
<comment type="similarity">
    <text evidence="1">Belongs to the DSD1 family.</text>
</comment>
<dbReference type="EMBL" id="LYBM01000003">
    <property type="protein sequence ID" value="ODA35609.1"/>
    <property type="molecule type" value="Genomic_DNA"/>
</dbReference>
<evidence type="ECO:0000256" key="2">
    <source>
        <dbReference type="ARBA" id="ARBA00023239"/>
    </source>
</evidence>
<dbReference type="SUPFAM" id="SSF51419">
    <property type="entry name" value="PLP-binding barrel"/>
    <property type="match status" value="1"/>
</dbReference>
<dbReference type="InterPro" id="IPR051466">
    <property type="entry name" value="D-amino_acid_metab_enzyme"/>
</dbReference>
<dbReference type="SMART" id="SM01119">
    <property type="entry name" value="D-ser_dehydrat"/>
    <property type="match status" value="1"/>
</dbReference>
<comment type="caution">
    <text evidence="4">The sequence shown here is derived from an EMBL/GenBank/DDBJ whole genome shotgun (WGS) entry which is preliminary data.</text>
</comment>
<keyword evidence="2" id="KW-0456">Lyase</keyword>
<reference evidence="4 5" key="1">
    <citation type="submission" date="2016-05" db="EMBL/GenBank/DDBJ databases">
        <title>Genomic Taxonomy of the Vibrionaceae.</title>
        <authorList>
            <person name="Gomez-Gil B."/>
            <person name="Enciso-Ibarra J."/>
        </authorList>
    </citation>
    <scope>NUCLEOTIDE SEQUENCE [LARGE SCALE GENOMIC DNA]</scope>
    <source>
        <strain evidence="4 5">CAIM 1920</strain>
    </source>
</reference>
<dbReference type="CDD" id="cd06819">
    <property type="entry name" value="PLPDE_III_LS_D-TA"/>
    <property type="match status" value="1"/>
</dbReference>
<feature type="domain" description="D-serine dehydratase-like" evidence="3">
    <location>
        <begin position="263"/>
        <end position="352"/>
    </location>
</feature>
<proteinExistence type="inferred from homology"/>
<dbReference type="Proteomes" id="UP000094936">
    <property type="component" value="Unassembled WGS sequence"/>
</dbReference>
<name>A0A1C3EQY0_9GAMM</name>
<evidence type="ECO:0000313" key="5">
    <source>
        <dbReference type="Proteomes" id="UP000094936"/>
    </source>
</evidence>
<accession>A0A1C3EQY0</accession>
<dbReference type="InterPro" id="IPR001608">
    <property type="entry name" value="Ala_racemase_N"/>
</dbReference>
<evidence type="ECO:0000313" key="4">
    <source>
        <dbReference type="EMBL" id="ODA35609.1"/>
    </source>
</evidence>
<organism evidence="4 5">
    <name type="scientific">Veronia pacifica</name>
    <dbReference type="NCBI Taxonomy" id="1080227"/>
    <lineage>
        <taxon>Bacteria</taxon>
        <taxon>Pseudomonadati</taxon>
        <taxon>Pseudomonadota</taxon>
        <taxon>Gammaproteobacteria</taxon>
        <taxon>Vibrionales</taxon>
        <taxon>Vibrionaceae</taxon>
        <taxon>Veronia</taxon>
    </lineage>
</organism>
<dbReference type="Pfam" id="PF14031">
    <property type="entry name" value="D-ser_dehydrat"/>
    <property type="match status" value="1"/>
</dbReference>
<sequence>MKLEQLDTPALFVDLDVLESNLEAMQQRINKLGVKLRPHTKAHKIPALAQMQIDRGASGICVAKLGEAEVMAAGRIKDILITTPIAGETKYQKLIDLKLRHPKITLIQVIDSKEHVLAIGNMAKNAGVTIPLIIEVESGQQRCGLDADEGLIALIKLINSTAGVSYEGIQAYSGHLQHTKGYEQRNKVARAAVKDVFEFIENELTEDDLRPSIISGGGTGTFEAYQGLSYTEIQAGSYIFMDNAYQKIGDEHQNDINQQFGIALKVLTSVISHPKPNRAVVDAGTKCLSIDMGVAEVESHPDIMYQSGGDEHGILHLPSTHCPELKLGQKLIMHPSHCDTTLHNFNQLVGVRNGEVVTTWQIEGRGRSD</sequence>
<evidence type="ECO:0000256" key="1">
    <source>
        <dbReference type="ARBA" id="ARBA00005323"/>
    </source>
</evidence>
<dbReference type="STRING" id="1080227.A8L45_03025"/>
<dbReference type="InterPro" id="IPR026956">
    <property type="entry name" value="D-ser_dehydrat-like_dom"/>
</dbReference>
<dbReference type="GO" id="GO:0008721">
    <property type="term" value="F:D-serine ammonia-lyase activity"/>
    <property type="evidence" value="ECO:0007669"/>
    <property type="project" value="TreeGrafter"/>
</dbReference>
<protein>
    <submittedName>
        <fullName evidence="4">Threonine aldolase</fullName>
    </submittedName>
</protein>
<dbReference type="RefSeq" id="WP_068899092.1">
    <property type="nucleotide sequence ID" value="NZ_JBHUIF010000020.1"/>
</dbReference>
<dbReference type="OrthoDB" id="9772497at2"/>
<dbReference type="PANTHER" id="PTHR28004">
    <property type="entry name" value="ZGC:162816-RELATED"/>
    <property type="match status" value="1"/>
</dbReference>
<dbReference type="GO" id="GO:0036088">
    <property type="term" value="P:D-serine catabolic process"/>
    <property type="evidence" value="ECO:0007669"/>
    <property type="project" value="TreeGrafter"/>
</dbReference>
<dbReference type="Gene3D" id="3.20.20.10">
    <property type="entry name" value="Alanine racemase"/>
    <property type="match status" value="1"/>
</dbReference>
<dbReference type="Pfam" id="PF01168">
    <property type="entry name" value="Ala_racemase_N"/>
    <property type="match status" value="1"/>
</dbReference>